<protein>
    <submittedName>
        <fullName evidence="2">Uncharacterized protein</fullName>
    </submittedName>
</protein>
<evidence type="ECO:0000256" key="1">
    <source>
        <dbReference type="SAM" id="MobiDB-lite"/>
    </source>
</evidence>
<sequence>MSTIARWSSMRAHGCCSDFSTDPPMRSLRRPRASCAHATRGRSRSSSASGRWLIVSDFPRTRACMTSSMWGC</sequence>
<gene>
    <name evidence="2" type="ORF">GQ55_8G220300</name>
</gene>
<name>A0A2T7CPZ8_9POAL</name>
<evidence type="ECO:0000313" key="3">
    <source>
        <dbReference type="Proteomes" id="UP000244336"/>
    </source>
</evidence>
<dbReference type="Gramene" id="PUZ45401">
    <property type="protein sequence ID" value="PUZ45401"/>
    <property type="gene ID" value="GQ55_8G220300"/>
</dbReference>
<accession>A0A2T7CPZ8</accession>
<dbReference type="Proteomes" id="UP000244336">
    <property type="component" value="Chromosome 8"/>
</dbReference>
<dbReference type="EMBL" id="CM009756">
    <property type="protein sequence ID" value="PUZ45401.1"/>
    <property type="molecule type" value="Genomic_DNA"/>
</dbReference>
<feature type="region of interest" description="Disordered" evidence="1">
    <location>
        <begin position="18"/>
        <end position="48"/>
    </location>
</feature>
<evidence type="ECO:0000313" key="2">
    <source>
        <dbReference type="EMBL" id="PUZ45401.1"/>
    </source>
</evidence>
<keyword evidence="3" id="KW-1185">Reference proteome</keyword>
<reference evidence="2 3" key="1">
    <citation type="submission" date="2018-04" db="EMBL/GenBank/DDBJ databases">
        <title>WGS assembly of Panicum hallii var. hallii HAL2.</title>
        <authorList>
            <person name="Lovell J."/>
            <person name="Jenkins J."/>
            <person name="Lowry D."/>
            <person name="Mamidi S."/>
            <person name="Sreedasyam A."/>
            <person name="Weng X."/>
            <person name="Barry K."/>
            <person name="Bonette J."/>
            <person name="Campitelli B."/>
            <person name="Daum C."/>
            <person name="Gordon S."/>
            <person name="Gould B."/>
            <person name="Lipzen A."/>
            <person name="MacQueen A."/>
            <person name="Palacio-Mejia J."/>
            <person name="Plott C."/>
            <person name="Shakirov E."/>
            <person name="Shu S."/>
            <person name="Yoshinaga Y."/>
            <person name="Zane M."/>
            <person name="Rokhsar D."/>
            <person name="Grimwood J."/>
            <person name="Schmutz J."/>
            <person name="Juenger T."/>
        </authorList>
    </citation>
    <scope>NUCLEOTIDE SEQUENCE [LARGE SCALE GENOMIC DNA]</scope>
    <source>
        <strain evidence="3">cv. HAL2</strain>
    </source>
</reference>
<dbReference type="AlphaFoldDB" id="A0A2T7CPZ8"/>
<proteinExistence type="predicted"/>
<organism evidence="2 3">
    <name type="scientific">Panicum hallii var. hallii</name>
    <dbReference type="NCBI Taxonomy" id="1504633"/>
    <lineage>
        <taxon>Eukaryota</taxon>
        <taxon>Viridiplantae</taxon>
        <taxon>Streptophyta</taxon>
        <taxon>Embryophyta</taxon>
        <taxon>Tracheophyta</taxon>
        <taxon>Spermatophyta</taxon>
        <taxon>Magnoliopsida</taxon>
        <taxon>Liliopsida</taxon>
        <taxon>Poales</taxon>
        <taxon>Poaceae</taxon>
        <taxon>PACMAD clade</taxon>
        <taxon>Panicoideae</taxon>
        <taxon>Panicodae</taxon>
        <taxon>Paniceae</taxon>
        <taxon>Panicinae</taxon>
        <taxon>Panicum</taxon>
        <taxon>Panicum sect. Panicum</taxon>
    </lineage>
</organism>